<evidence type="ECO:0008006" key="4">
    <source>
        <dbReference type="Google" id="ProtNLM"/>
    </source>
</evidence>
<name>C0GGF4_DETAL</name>
<dbReference type="Proteomes" id="UP000006443">
    <property type="component" value="Unassembled WGS sequence"/>
</dbReference>
<accession>C0GGF4</accession>
<comment type="caution">
    <text evidence="2">The sequence shown here is derived from an EMBL/GenBank/DDBJ whole genome shotgun (WGS) entry which is preliminary data.</text>
</comment>
<protein>
    <recommendedName>
        <fullName evidence="4">DUF1385 domain-containing protein</fullName>
    </recommendedName>
</protein>
<dbReference type="PANTHER" id="PTHR42867">
    <property type="entry name" value="MEMBRANE PROTEIN-RELATED"/>
    <property type="match status" value="1"/>
</dbReference>
<evidence type="ECO:0000313" key="3">
    <source>
        <dbReference type="Proteomes" id="UP000006443"/>
    </source>
</evidence>
<dbReference type="eggNOG" id="COG3872">
    <property type="taxonomic scope" value="Bacteria"/>
</dbReference>
<evidence type="ECO:0000313" key="2">
    <source>
        <dbReference type="EMBL" id="EEG77584.1"/>
    </source>
</evidence>
<keyword evidence="3" id="KW-1185">Reference proteome</keyword>
<keyword evidence="1" id="KW-0472">Membrane</keyword>
<feature type="transmembrane region" description="Helical" evidence="1">
    <location>
        <begin position="94"/>
        <end position="117"/>
    </location>
</feature>
<dbReference type="STRING" id="555088.DealDRAFT_1707"/>
<gene>
    <name evidence="2" type="ORF">DealDRAFT_1707</name>
</gene>
<feature type="transmembrane region" description="Helical" evidence="1">
    <location>
        <begin position="195"/>
        <end position="216"/>
    </location>
</feature>
<feature type="transmembrane region" description="Helical" evidence="1">
    <location>
        <begin position="129"/>
        <end position="149"/>
    </location>
</feature>
<organism evidence="2 3">
    <name type="scientific">Dethiobacter alkaliphilus AHT 1</name>
    <dbReference type="NCBI Taxonomy" id="555088"/>
    <lineage>
        <taxon>Bacteria</taxon>
        <taxon>Bacillati</taxon>
        <taxon>Bacillota</taxon>
        <taxon>Dethiobacteria</taxon>
        <taxon>Dethiobacterales</taxon>
        <taxon>Dethiobacteraceae</taxon>
        <taxon>Dethiobacter</taxon>
    </lineage>
</organism>
<dbReference type="RefSeq" id="WP_008516605.1">
    <property type="nucleotide sequence ID" value="NZ_ACJM01000007.1"/>
</dbReference>
<proteinExistence type="predicted"/>
<dbReference type="EMBL" id="ACJM01000007">
    <property type="protein sequence ID" value="EEG77584.1"/>
    <property type="molecule type" value="Genomic_DNA"/>
</dbReference>
<dbReference type="AlphaFoldDB" id="C0GGF4"/>
<evidence type="ECO:0000256" key="1">
    <source>
        <dbReference type="SAM" id="Phobius"/>
    </source>
</evidence>
<dbReference type="PANTHER" id="PTHR42867:SF1">
    <property type="entry name" value="MEMBRANE PROTEIN-RELATED"/>
    <property type="match status" value="1"/>
</dbReference>
<reference evidence="2 3" key="1">
    <citation type="submission" date="2009-02" db="EMBL/GenBank/DDBJ databases">
        <title>Sequencing of the draft genome and assembly of Dethiobacter alkaliphilus AHT 1.</title>
        <authorList>
            <consortium name="US DOE Joint Genome Institute (JGI-PGF)"/>
            <person name="Lucas S."/>
            <person name="Copeland A."/>
            <person name="Lapidus A."/>
            <person name="Glavina del Rio T."/>
            <person name="Dalin E."/>
            <person name="Tice H."/>
            <person name="Bruce D."/>
            <person name="Goodwin L."/>
            <person name="Pitluck S."/>
            <person name="Larimer F."/>
            <person name="Land M.L."/>
            <person name="Hauser L."/>
            <person name="Muyzer G."/>
        </authorList>
    </citation>
    <scope>NUCLEOTIDE SEQUENCE [LARGE SCALE GENOMIC DNA]</scope>
    <source>
        <strain evidence="2 3">AHT 1</strain>
    </source>
</reference>
<sequence>MSSAVKVGGQAVIEGVMMRQSDRLAVAVRKPDREIFLHQETLRTAGQSYPFLKLPVLRGMVAFVEALTLGTRVLTISANQAFEEEEEELTGWQLTFSVIIAMALGISLFFFLPTVLVRLLAESFTAHPVLLNLLEGGIRIGIFISYVLVISRFKDIQRVFEYHGAEHKAIACYEAQEDLTVANARKFSALHPRCGTSFLLLVMAISILLFSFFGWPGLLQRLLLRLSLLPLVAGLAYEVIQLAGRHRFFCYLTAPGLWLQRLTTREPDDRQIEVALRAIQSVLPDANDKV</sequence>
<keyword evidence="1" id="KW-0812">Transmembrane</keyword>
<dbReference type="InterPro" id="IPR010787">
    <property type="entry name" value="DUF1385"/>
</dbReference>
<dbReference type="OrthoDB" id="9784805at2"/>
<keyword evidence="1" id="KW-1133">Transmembrane helix</keyword>
<dbReference type="Pfam" id="PF07136">
    <property type="entry name" value="DUF1385"/>
    <property type="match status" value="1"/>
</dbReference>